<reference evidence="2" key="1">
    <citation type="submission" date="2023-02" db="EMBL/GenBank/DDBJ databases">
        <title>Genome of toxic invasive species Heracleum sosnowskyi carries increased number of genes despite the absence of recent whole-genome duplications.</title>
        <authorList>
            <person name="Schelkunov M."/>
            <person name="Shtratnikova V."/>
            <person name="Makarenko M."/>
            <person name="Klepikova A."/>
            <person name="Omelchenko D."/>
            <person name="Novikova G."/>
            <person name="Obukhova E."/>
            <person name="Bogdanov V."/>
            <person name="Penin A."/>
            <person name="Logacheva M."/>
        </authorList>
    </citation>
    <scope>NUCLEOTIDE SEQUENCE</scope>
    <source>
        <strain evidence="2">Hsosn_3</strain>
        <tissue evidence="2">Leaf</tissue>
    </source>
</reference>
<dbReference type="Proteomes" id="UP001237642">
    <property type="component" value="Unassembled WGS sequence"/>
</dbReference>
<proteinExistence type="predicted"/>
<gene>
    <name evidence="2" type="ORF">POM88_038412</name>
</gene>
<evidence type="ECO:0000313" key="2">
    <source>
        <dbReference type="EMBL" id="KAK1362851.1"/>
    </source>
</evidence>
<dbReference type="Pfam" id="PF12274">
    <property type="entry name" value="DUF3615"/>
    <property type="match status" value="1"/>
</dbReference>
<evidence type="ECO:0000313" key="3">
    <source>
        <dbReference type="Proteomes" id="UP001237642"/>
    </source>
</evidence>
<accession>A0AAD8M6V3</accession>
<name>A0AAD8M6V3_9APIA</name>
<feature type="domain" description="DUF3615" evidence="1">
    <location>
        <begin position="57"/>
        <end position="157"/>
    </location>
</feature>
<dbReference type="EMBL" id="JAUIZM010000009">
    <property type="protein sequence ID" value="KAK1362851.1"/>
    <property type="molecule type" value="Genomic_DNA"/>
</dbReference>
<protein>
    <recommendedName>
        <fullName evidence="1">DUF3615 domain-containing protein</fullName>
    </recommendedName>
</protein>
<dbReference type="InterPro" id="IPR022059">
    <property type="entry name" value="DUF3615"/>
</dbReference>
<evidence type="ECO:0000259" key="1">
    <source>
        <dbReference type="Pfam" id="PF12274"/>
    </source>
</evidence>
<comment type="caution">
    <text evidence="2">The sequence shown here is derived from an EMBL/GenBank/DDBJ whole genome shotgun (WGS) entry which is preliminary data.</text>
</comment>
<sequence length="182" mass="20797">MFLSKNLSLKHGFHQIDKPCSKCGSRSRLRKFRNRRSKKEREVLKRVRDETRPYAVEAVKFYNDDAPTEYKLVKPGFIKTMVLSTCILHHINFTAKDVNVADAQEELFFAELTTPCGVTHGAICVRCCQCMGPRGSYLGDKLNGCYYCRTSRLVQHPRLGGFTRGGDGFFTTDLLKMDPIYD</sequence>
<reference evidence="2" key="2">
    <citation type="submission" date="2023-05" db="EMBL/GenBank/DDBJ databases">
        <authorList>
            <person name="Schelkunov M.I."/>
        </authorList>
    </citation>
    <scope>NUCLEOTIDE SEQUENCE</scope>
    <source>
        <strain evidence="2">Hsosn_3</strain>
        <tissue evidence="2">Leaf</tissue>
    </source>
</reference>
<dbReference type="AlphaFoldDB" id="A0AAD8M6V3"/>
<dbReference type="PANTHER" id="PTHR34710:SF20">
    <property type="entry name" value="OS10G0550200 PROTEIN"/>
    <property type="match status" value="1"/>
</dbReference>
<organism evidence="2 3">
    <name type="scientific">Heracleum sosnowskyi</name>
    <dbReference type="NCBI Taxonomy" id="360622"/>
    <lineage>
        <taxon>Eukaryota</taxon>
        <taxon>Viridiplantae</taxon>
        <taxon>Streptophyta</taxon>
        <taxon>Embryophyta</taxon>
        <taxon>Tracheophyta</taxon>
        <taxon>Spermatophyta</taxon>
        <taxon>Magnoliopsida</taxon>
        <taxon>eudicotyledons</taxon>
        <taxon>Gunneridae</taxon>
        <taxon>Pentapetalae</taxon>
        <taxon>asterids</taxon>
        <taxon>campanulids</taxon>
        <taxon>Apiales</taxon>
        <taxon>Apiaceae</taxon>
        <taxon>Apioideae</taxon>
        <taxon>apioid superclade</taxon>
        <taxon>Tordylieae</taxon>
        <taxon>Tordyliinae</taxon>
        <taxon>Heracleum</taxon>
    </lineage>
</organism>
<keyword evidence="3" id="KW-1185">Reference proteome</keyword>
<dbReference type="PANTHER" id="PTHR34710">
    <property type="entry name" value="OS03G0834100 PROTEIN"/>
    <property type="match status" value="1"/>
</dbReference>